<keyword evidence="3" id="KW-1185">Reference proteome</keyword>
<dbReference type="InterPro" id="IPR032675">
    <property type="entry name" value="LRR_dom_sf"/>
</dbReference>
<dbReference type="EMBL" id="CM002925">
    <property type="protein sequence ID" value="KGN53105.1"/>
    <property type="molecule type" value="Genomic_DNA"/>
</dbReference>
<dbReference type="GO" id="GO:0006952">
    <property type="term" value="P:defense response"/>
    <property type="evidence" value="ECO:0007669"/>
    <property type="project" value="UniProtKB-KW"/>
</dbReference>
<accession>A0A0A0KU03</accession>
<organism evidence="2 3">
    <name type="scientific">Cucumis sativus</name>
    <name type="common">Cucumber</name>
    <dbReference type="NCBI Taxonomy" id="3659"/>
    <lineage>
        <taxon>Eukaryota</taxon>
        <taxon>Viridiplantae</taxon>
        <taxon>Streptophyta</taxon>
        <taxon>Embryophyta</taxon>
        <taxon>Tracheophyta</taxon>
        <taxon>Spermatophyta</taxon>
        <taxon>Magnoliopsida</taxon>
        <taxon>eudicotyledons</taxon>
        <taxon>Gunneridae</taxon>
        <taxon>Pentapetalae</taxon>
        <taxon>rosids</taxon>
        <taxon>fabids</taxon>
        <taxon>Cucurbitales</taxon>
        <taxon>Cucurbitaceae</taxon>
        <taxon>Benincaseae</taxon>
        <taxon>Cucumis</taxon>
    </lineage>
</organism>
<dbReference type="SUPFAM" id="SSF52047">
    <property type="entry name" value="RNI-like"/>
    <property type="match status" value="1"/>
</dbReference>
<proteinExistence type="predicted"/>
<reference evidence="2 3" key="3">
    <citation type="journal article" date="2010" name="BMC Genomics">
        <title>Transcriptome sequencing and comparative analysis of cucumber flowers with different sex types.</title>
        <authorList>
            <person name="Guo S."/>
            <person name="Zheng Y."/>
            <person name="Joung J.G."/>
            <person name="Liu S."/>
            <person name="Zhang Z."/>
            <person name="Crasta O.R."/>
            <person name="Sobral B.W."/>
            <person name="Xu Y."/>
            <person name="Huang S."/>
            <person name="Fei Z."/>
        </authorList>
    </citation>
    <scope>NUCLEOTIDE SEQUENCE [LARGE SCALE GENOMIC DNA]</scope>
    <source>
        <strain evidence="3">cv. 9930</strain>
    </source>
</reference>
<evidence type="ECO:0000313" key="2">
    <source>
        <dbReference type="EMBL" id="KGN53105.1"/>
    </source>
</evidence>
<reference evidence="2 3" key="1">
    <citation type="journal article" date="2009" name="Nat. Genet.">
        <title>The genome of the cucumber, Cucumis sativus L.</title>
        <authorList>
            <person name="Huang S."/>
            <person name="Li R."/>
            <person name="Zhang Z."/>
            <person name="Li L."/>
            <person name="Gu X."/>
            <person name="Fan W."/>
            <person name="Lucas W.J."/>
            <person name="Wang X."/>
            <person name="Xie B."/>
            <person name="Ni P."/>
            <person name="Ren Y."/>
            <person name="Zhu H."/>
            <person name="Li J."/>
            <person name="Lin K."/>
            <person name="Jin W."/>
            <person name="Fei Z."/>
            <person name="Li G."/>
            <person name="Staub J."/>
            <person name="Kilian A."/>
            <person name="van der Vossen E.A."/>
            <person name="Wu Y."/>
            <person name="Guo J."/>
            <person name="He J."/>
            <person name="Jia Z."/>
            <person name="Ren Y."/>
            <person name="Tian G."/>
            <person name="Lu Y."/>
            <person name="Ruan J."/>
            <person name="Qian W."/>
            <person name="Wang M."/>
            <person name="Huang Q."/>
            <person name="Li B."/>
            <person name="Xuan Z."/>
            <person name="Cao J."/>
            <person name="Asan"/>
            <person name="Wu Z."/>
            <person name="Zhang J."/>
            <person name="Cai Q."/>
            <person name="Bai Y."/>
            <person name="Zhao B."/>
            <person name="Han Y."/>
            <person name="Li Y."/>
            <person name="Li X."/>
            <person name="Wang S."/>
            <person name="Shi Q."/>
            <person name="Liu S."/>
            <person name="Cho W.K."/>
            <person name="Kim J.Y."/>
            <person name="Xu Y."/>
            <person name="Heller-Uszynska K."/>
            <person name="Miao H."/>
            <person name="Cheng Z."/>
            <person name="Zhang S."/>
            <person name="Wu J."/>
            <person name="Yang Y."/>
            <person name="Kang H."/>
            <person name="Li M."/>
            <person name="Liang H."/>
            <person name="Ren X."/>
            <person name="Shi Z."/>
            <person name="Wen M."/>
            <person name="Jian M."/>
            <person name="Yang H."/>
            <person name="Zhang G."/>
            <person name="Yang Z."/>
            <person name="Chen R."/>
            <person name="Liu S."/>
            <person name="Li J."/>
            <person name="Ma L."/>
            <person name="Liu H."/>
            <person name="Zhou Y."/>
            <person name="Zhao J."/>
            <person name="Fang X."/>
            <person name="Li G."/>
            <person name="Fang L."/>
            <person name="Li Y."/>
            <person name="Liu D."/>
            <person name="Zheng H."/>
            <person name="Zhang Y."/>
            <person name="Qin N."/>
            <person name="Li Z."/>
            <person name="Yang G."/>
            <person name="Yang S."/>
            <person name="Bolund L."/>
            <person name="Kristiansen K."/>
            <person name="Zheng H."/>
            <person name="Li S."/>
            <person name="Zhang X."/>
            <person name="Yang H."/>
            <person name="Wang J."/>
            <person name="Sun R."/>
            <person name="Zhang B."/>
            <person name="Jiang S."/>
            <person name="Wang J."/>
            <person name="Du Y."/>
            <person name="Li S."/>
        </authorList>
    </citation>
    <scope>NUCLEOTIDE SEQUENCE [LARGE SCALE GENOMIC DNA]</scope>
    <source>
        <strain evidence="3">cv. 9930</strain>
    </source>
</reference>
<keyword evidence="1" id="KW-0611">Plant defense</keyword>
<protein>
    <submittedName>
        <fullName evidence="2">Uncharacterized protein</fullName>
    </submittedName>
</protein>
<dbReference type="Gramene" id="KGN53105">
    <property type="protein sequence ID" value="KGN53105"/>
    <property type="gene ID" value="Csa_4G016440"/>
</dbReference>
<name>A0A0A0KU03_CUCSA</name>
<reference evidence="2 3" key="2">
    <citation type="journal article" date="2009" name="PLoS ONE">
        <title>An integrated genetic and cytogenetic map of the cucumber genome.</title>
        <authorList>
            <person name="Ren Y."/>
            <person name="Zhang Z."/>
            <person name="Liu J."/>
            <person name="Staub J.E."/>
            <person name="Han Y."/>
            <person name="Cheng Z."/>
            <person name="Li X."/>
            <person name="Lu J."/>
            <person name="Miao H."/>
            <person name="Kang H."/>
            <person name="Xie B."/>
            <person name="Gu X."/>
            <person name="Wang X."/>
            <person name="Du Y."/>
            <person name="Jin W."/>
            <person name="Huang S."/>
        </authorList>
    </citation>
    <scope>NUCLEOTIDE SEQUENCE [LARGE SCALE GENOMIC DNA]</scope>
    <source>
        <strain evidence="3">cv. 9930</strain>
    </source>
</reference>
<dbReference type="Proteomes" id="UP000029981">
    <property type="component" value="Chromosome 4"/>
</dbReference>
<evidence type="ECO:0000313" key="3">
    <source>
        <dbReference type="Proteomes" id="UP000029981"/>
    </source>
</evidence>
<reference evidence="2 3" key="4">
    <citation type="journal article" date="2011" name="BMC Genomics">
        <title>RNA-Seq improves annotation of protein-coding genes in the cucumber genome.</title>
        <authorList>
            <person name="Li Z."/>
            <person name="Zhang Z."/>
            <person name="Yan P."/>
            <person name="Huang S."/>
            <person name="Fei Z."/>
            <person name="Lin K."/>
        </authorList>
    </citation>
    <scope>NUCLEOTIDE SEQUENCE [LARGE SCALE GENOMIC DNA]</scope>
    <source>
        <strain evidence="3">cv. 9930</strain>
    </source>
</reference>
<evidence type="ECO:0000256" key="1">
    <source>
        <dbReference type="ARBA" id="ARBA00022821"/>
    </source>
</evidence>
<dbReference type="PANTHER" id="PTHR36766:SF70">
    <property type="entry name" value="DISEASE RESISTANCE PROTEIN RGA4"/>
    <property type="match status" value="1"/>
</dbReference>
<sequence>MNGLQKFPQGLSHLKNLKEMIITECSQDCDFTPLMQLSSLVNLDLVLFAGNGAVQLPQQLQHLTALRSLIINDFDGIEVLPEWLGNLASLEVLGLYYCRSLKQFPSKKAIAMSHPISPCGCLWLSTTTQVRRFCAMMF</sequence>
<dbReference type="PANTHER" id="PTHR36766">
    <property type="entry name" value="PLANT BROAD-SPECTRUM MILDEW RESISTANCE PROTEIN RPW8"/>
    <property type="match status" value="1"/>
</dbReference>
<gene>
    <name evidence="2" type="ORF">Csa_4G016440</name>
</gene>
<dbReference type="Gene3D" id="3.80.10.10">
    <property type="entry name" value="Ribonuclease Inhibitor"/>
    <property type="match status" value="1"/>
</dbReference>
<dbReference type="AlphaFoldDB" id="A0A0A0KU03"/>